<protein>
    <submittedName>
        <fullName evidence="2">Alkylhydroperoxidase AhpD core domain-containing protein</fullName>
    </submittedName>
</protein>
<dbReference type="RefSeq" id="WP_025374833.1">
    <property type="nucleotide sequence ID" value="NZ_CP003915.1"/>
</dbReference>
<dbReference type="InterPro" id="IPR004675">
    <property type="entry name" value="AhpD_core"/>
</dbReference>
<dbReference type="NCBIfam" id="TIGR00778">
    <property type="entry name" value="ahpD_dom"/>
    <property type="match status" value="1"/>
</dbReference>
<sequence>MQARYDFPKTAPAVYKAMCALEGAVMQHPDLDKKLIHLIKIRASQINGCTFCVNMHLQEARADGLNEQQLDLLCVWREAQVFSARERAVIAWAEAITLVSQTGAPDEDYNAMREFFTEAQIAGYTLALVAINGWNRLVLTARTVHPVTAPQATPETASVATA</sequence>
<proteinExistence type="predicted"/>
<keyword evidence="2" id="KW-0560">Oxidoreductase</keyword>
<feature type="domain" description="Carboxymuconolactone decarboxylase-like" evidence="1">
    <location>
        <begin position="12"/>
        <end position="95"/>
    </location>
</feature>
<dbReference type="KEGG" id="amim:MIM_c40990"/>
<dbReference type="Pfam" id="PF02627">
    <property type="entry name" value="CMD"/>
    <property type="match status" value="1"/>
</dbReference>
<organism evidence="2 3">
    <name type="scientific">Advenella mimigardefordensis (strain DSM 17166 / LMG 22922 / DPN7)</name>
    <dbReference type="NCBI Taxonomy" id="1247726"/>
    <lineage>
        <taxon>Bacteria</taxon>
        <taxon>Pseudomonadati</taxon>
        <taxon>Pseudomonadota</taxon>
        <taxon>Betaproteobacteria</taxon>
        <taxon>Burkholderiales</taxon>
        <taxon>Alcaligenaceae</taxon>
    </lineage>
</organism>
<keyword evidence="3" id="KW-1185">Reference proteome</keyword>
<dbReference type="Proteomes" id="UP000019095">
    <property type="component" value="Chromosome"/>
</dbReference>
<evidence type="ECO:0000259" key="1">
    <source>
        <dbReference type="Pfam" id="PF02627"/>
    </source>
</evidence>
<name>W0PKR4_ADVMD</name>
<dbReference type="GO" id="GO:0051920">
    <property type="term" value="F:peroxiredoxin activity"/>
    <property type="evidence" value="ECO:0007669"/>
    <property type="project" value="InterPro"/>
</dbReference>
<dbReference type="STRING" id="1247726.MIM_c40990"/>
<dbReference type="HOGENOM" id="CLU_082760_6_0_4"/>
<dbReference type="Gene3D" id="1.20.1290.10">
    <property type="entry name" value="AhpD-like"/>
    <property type="match status" value="1"/>
</dbReference>
<dbReference type="OrthoDB" id="9801997at2"/>
<dbReference type="SUPFAM" id="SSF69118">
    <property type="entry name" value="AhpD-like"/>
    <property type="match status" value="1"/>
</dbReference>
<dbReference type="AlphaFoldDB" id="W0PKR4"/>
<dbReference type="InterPro" id="IPR029032">
    <property type="entry name" value="AhpD-like"/>
</dbReference>
<dbReference type="PATRIC" id="fig|1247726.3.peg.4521"/>
<evidence type="ECO:0000313" key="3">
    <source>
        <dbReference type="Proteomes" id="UP000019095"/>
    </source>
</evidence>
<evidence type="ECO:0000313" key="2">
    <source>
        <dbReference type="EMBL" id="AHG66145.1"/>
    </source>
</evidence>
<dbReference type="eggNOG" id="COG2128">
    <property type="taxonomic scope" value="Bacteria"/>
</dbReference>
<dbReference type="PANTHER" id="PTHR34846">
    <property type="entry name" value="4-CARBOXYMUCONOLACTONE DECARBOXYLASE FAMILY PROTEIN (AFU_ORTHOLOGUE AFUA_6G11590)"/>
    <property type="match status" value="1"/>
</dbReference>
<dbReference type="InterPro" id="IPR003779">
    <property type="entry name" value="CMD-like"/>
</dbReference>
<keyword evidence="2" id="KW-0575">Peroxidase</keyword>
<dbReference type="PANTHER" id="PTHR34846:SF10">
    <property type="entry name" value="CYTOPLASMIC PROTEIN"/>
    <property type="match status" value="1"/>
</dbReference>
<gene>
    <name evidence="2" type="ORF">MIM_c40990</name>
</gene>
<dbReference type="EMBL" id="CP003915">
    <property type="protein sequence ID" value="AHG66145.1"/>
    <property type="molecule type" value="Genomic_DNA"/>
</dbReference>
<reference evidence="2 3" key="1">
    <citation type="journal article" date="2014" name="Microbiology">
        <title>Unravelling the complete genome sequence of Advenella mimigardefordensis strain DPN7T and novel insights in the catabolism of the xenobiotic polythioester precursor 3,3'-dithiodipropionate.</title>
        <authorList>
            <person name="Wubbeler J.H."/>
            <person name="Hiessl S."/>
            <person name="Schuldes J."/>
            <person name="Thurmer A."/>
            <person name="Daniel R."/>
            <person name="Steinbuchel A."/>
        </authorList>
    </citation>
    <scope>NUCLEOTIDE SEQUENCE [LARGE SCALE GENOMIC DNA]</scope>
    <source>
        <strain evidence="3">DSM 17166 / LMG 22922 / DPN7</strain>
    </source>
</reference>
<accession>W0PKR4</accession>